<evidence type="ECO:0000256" key="3">
    <source>
        <dbReference type="ARBA" id="ARBA00022553"/>
    </source>
</evidence>
<dbReference type="InterPro" id="IPR024187">
    <property type="entry name" value="Sig_transdc_resp-reg_cit/mal"/>
</dbReference>
<dbReference type="SUPFAM" id="SSF52172">
    <property type="entry name" value="CheY-like"/>
    <property type="match status" value="1"/>
</dbReference>
<dbReference type="CDD" id="cd19925">
    <property type="entry name" value="REC_citrate_TCS"/>
    <property type="match status" value="1"/>
</dbReference>
<dbReference type="InterPro" id="IPR001789">
    <property type="entry name" value="Sig_transdc_resp-reg_receiver"/>
</dbReference>
<dbReference type="Proteomes" id="UP000805614">
    <property type="component" value="Unassembled WGS sequence"/>
</dbReference>
<dbReference type="Pfam" id="PF00072">
    <property type="entry name" value="Response_reg"/>
    <property type="match status" value="1"/>
</dbReference>
<keyword evidence="8 9" id="KW-0804">Transcription</keyword>
<evidence type="ECO:0000256" key="10">
    <source>
        <dbReference type="PROSITE-ProRule" id="PRU00169"/>
    </source>
</evidence>
<keyword evidence="3 10" id="KW-0597">Phosphoprotein</keyword>
<gene>
    <name evidence="12" type="ORF">HKK74_31950</name>
</gene>
<dbReference type="PANTHER" id="PTHR45526">
    <property type="entry name" value="TRANSCRIPTIONAL REGULATORY PROTEIN DPIA"/>
    <property type="match status" value="1"/>
</dbReference>
<dbReference type="Gene3D" id="3.40.50.2300">
    <property type="match status" value="1"/>
</dbReference>
<evidence type="ECO:0000256" key="6">
    <source>
        <dbReference type="ARBA" id="ARBA00023125"/>
    </source>
</evidence>
<dbReference type="RefSeq" id="WP_187247106.1">
    <property type="nucleotide sequence ID" value="NZ_BAAAOK010000036.1"/>
</dbReference>
<dbReference type="EMBL" id="JABVEC010000035">
    <property type="protein sequence ID" value="MBC6470069.1"/>
    <property type="molecule type" value="Genomic_DNA"/>
</dbReference>
<proteinExistence type="predicted"/>
<dbReference type="InterPro" id="IPR051271">
    <property type="entry name" value="2C-system_Tx_regulators"/>
</dbReference>
<dbReference type="PANTHER" id="PTHR45526:SF1">
    <property type="entry name" value="TRANSCRIPTIONAL REGULATORY PROTEIN DCUR-RELATED"/>
    <property type="match status" value="1"/>
</dbReference>
<comment type="subcellular location">
    <subcellularLocation>
        <location evidence="1 9">Cytoplasm</location>
    </subcellularLocation>
</comment>
<evidence type="ECO:0000259" key="11">
    <source>
        <dbReference type="PROSITE" id="PS50110"/>
    </source>
</evidence>
<dbReference type="PROSITE" id="PS50110">
    <property type="entry name" value="RESPONSE_REGULATORY"/>
    <property type="match status" value="1"/>
</dbReference>
<evidence type="ECO:0000313" key="13">
    <source>
        <dbReference type="Proteomes" id="UP000805614"/>
    </source>
</evidence>
<protein>
    <recommendedName>
        <fullName evidence="9">Transcriptional regulatory protein</fullName>
    </recommendedName>
</protein>
<keyword evidence="13" id="KW-1185">Reference proteome</keyword>
<keyword evidence="4 9" id="KW-0902">Two-component regulatory system</keyword>
<dbReference type="SMART" id="SM00448">
    <property type="entry name" value="REC"/>
    <property type="match status" value="1"/>
</dbReference>
<evidence type="ECO:0000256" key="2">
    <source>
        <dbReference type="ARBA" id="ARBA00022490"/>
    </source>
</evidence>
<reference evidence="12 13" key="1">
    <citation type="submission" date="2020-06" db="EMBL/GenBank/DDBJ databases">
        <title>Actinomadura xiongansis sp. nov., isolated from soil of Baiyangdian.</title>
        <authorList>
            <person name="Zhang X."/>
        </authorList>
    </citation>
    <scope>NUCLEOTIDE SEQUENCE [LARGE SCALE GENOMIC DNA]</scope>
    <source>
        <strain evidence="12 13">HBUM206468</strain>
    </source>
</reference>
<feature type="modified residue" description="4-aspartylphosphate" evidence="10">
    <location>
        <position position="67"/>
    </location>
</feature>
<evidence type="ECO:0000256" key="8">
    <source>
        <dbReference type="ARBA" id="ARBA00023163"/>
    </source>
</evidence>
<evidence type="ECO:0000256" key="5">
    <source>
        <dbReference type="ARBA" id="ARBA00023015"/>
    </source>
</evidence>
<sequence>MSGPGGSDAPAGSAIRVLVVDDDFMVARVNQGMVERLPGFTVVGQAHSGSEALAAVRSLEPDLVLLDVYLPDMSGLEVLRRLREGRYPGVDALAVTAAQDVDTIRTAMRAGVVHYLIKPFTFDALRDRLERYAQAHRRLSAAAQATVAQSDVDRVFGAVRPGRSTRSELPKGLAAETARLVEQALRQAAGDLSATECATLTGLARVSARRYLEHFVVTGRAEVRLRYGSSGRPERRYSWS</sequence>
<evidence type="ECO:0000313" key="12">
    <source>
        <dbReference type="EMBL" id="MBC6470069.1"/>
    </source>
</evidence>
<name>A0ABR7LZU7_9ACTN</name>
<keyword evidence="7 9" id="KW-0010">Activator</keyword>
<evidence type="ECO:0000256" key="4">
    <source>
        <dbReference type="ARBA" id="ARBA00023012"/>
    </source>
</evidence>
<evidence type="ECO:0000256" key="7">
    <source>
        <dbReference type="ARBA" id="ARBA00023159"/>
    </source>
</evidence>
<dbReference type="PIRSF" id="PIRSF006171">
    <property type="entry name" value="RR_citrat_malat"/>
    <property type="match status" value="1"/>
</dbReference>
<feature type="domain" description="Response regulatory" evidence="11">
    <location>
        <begin position="16"/>
        <end position="133"/>
    </location>
</feature>
<keyword evidence="2 9" id="KW-0963">Cytoplasm</keyword>
<accession>A0ABR7LZU7</accession>
<keyword evidence="6 9" id="KW-0238">DNA-binding</keyword>
<evidence type="ECO:0000256" key="9">
    <source>
        <dbReference type="PIRNR" id="PIRNR006171"/>
    </source>
</evidence>
<dbReference type="InterPro" id="IPR011006">
    <property type="entry name" value="CheY-like_superfamily"/>
</dbReference>
<comment type="caution">
    <text evidence="12">The sequence shown here is derived from an EMBL/GenBank/DDBJ whole genome shotgun (WGS) entry which is preliminary data.</text>
</comment>
<keyword evidence="5 9" id="KW-0805">Transcription regulation</keyword>
<organism evidence="12 13">
    <name type="scientific">Actinomadura alba</name>
    <dbReference type="NCBI Taxonomy" id="406431"/>
    <lineage>
        <taxon>Bacteria</taxon>
        <taxon>Bacillati</taxon>
        <taxon>Actinomycetota</taxon>
        <taxon>Actinomycetes</taxon>
        <taxon>Streptosporangiales</taxon>
        <taxon>Thermomonosporaceae</taxon>
        <taxon>Actinomadura</taxon>
    </lineage>
</organism>
<evidence type="ECO:0000256" key="1">
    <source>
        <dbReference type="ARBA" id="ARBA00004496"/>
    </source>
</evidence>